<dbReference type="PANTHER" id="PTHR42851:SF12">
    <property type="entry name" value="PWWP DOMAIN PROTEIN"/>
    <property type="match status" value="1"/>
</dbReference>
<dbReference type="Proteomes" id="UP000541444">
    <property type="component" value="Unassembled WGS sequence"/>
</dbReference>
<evidence type="ECO:0000259" key="2">
    <source>
        <dbReference type="PROSITE" id="PS50812"/>
    </source>
</evidence>
<protein>
    <recommendedName>
        <fullName evidence="2">PWWP domain-containing protein</fullName>
    </recommendedName>
</protein>
<feature type="compositionally biased region" description="Polar residues" evidence="1">
    <location>
        <begin position="718"/>
        <end position="729"/>
    </location>
</feature>
<feature type="region of interest" description="Disordered" evidence="1">
    <location>
        <begin position="531"/>
        <end position="634"/>
    </location>
</feature>
<dbReference type="EMBL" id="JACGCM010001275">
    <property type="protein sequence ID" value="KAF6157398.1"/>
    <property type="molecule type" value="Genomic_DNA"/>
</dbReference>
<feature type="compositionally biased region" description="Acidic residues" evidence="1">
    <location>
        <begin position="154"/>
        <end position="167"/>
    </location>
</feature>
<name>A0A7J7MRS5_9MAGN</name>
<evidence type="ECO:0000256" key="1">
    <source>
        <dbReference type="SAM" id="MobiDB-lite"/>
    </source>
</evidence>
<proteinExistence type="predicted"/>
<feature type="region of interest" description="Disordered" evidence="1">
    <location>
        <begin position="718"/>
        <end position="789"/>
    </location>
</feature>
<dbReference type="OrthoDB" id="62853at2759"/>
<dbReference type="PROSITE" id="PS50812">
    <property type="entry name" value="PWWP"/>
    <property type="match status" value="1"/>
</dbReference>
<sequence>MLNSLSLLRPASNHSRRNLELRKLVETFPEMEPVTPTLDDSRVSDSTGQVRVSTELGLGSSMKVSALENGVKGDDSFVVVKNRVVRTEVLGLEIVLEGVDEGVSKICGGFSGSRENGIRLGLHRENGNGDVKGGGLVGDGEVKVWKDEDIGFVEDDSGEVVEADIDGDGAVGDEMKESRNRETRDGEDEEMRDPMPEMTNSGGSEDDNGEERANRGEEDDEDEDDDGEEGEEDEFEEDDDDDRLDDQEHGFSVGDYVWGKIRSHPWWPGQIYDPSDASKKAARYKRKDRLLVAYFGDGTFAWCYPSQLKPFQENYEQMVKQSTSKIFLNAVEEVVEAIGRRVELEMTCSCVRAKDLTKFNNPLATNAGIREGVFVPDGGIGELSIVQFDPVDFIESLQGIAQVVSVSDQLELVVLKSQLSAFYFAKGYSHMPCYYEPMRITDLDDITKKDIPVADPNPSVIGEDWISSPVSSAVGGAILTSSQKWPGISEDKLYQRKKQRRMSELMVEDVEVELDENSESDEEAFALKLKSASSKRKKKKDPNFEEDSGGNSKKTKKTKRSGNRASNVKNDGVVSEKGNTLSSSLRERKKSKYLSAPYLDVKQTPKSVASTKESETENPRKSSGSSLGERMKKVAGQFMGSSLVKCDSVLTSQENRSNDPLTPTEKEVVFEEESALPHKLLSDLSCAASDPLHVNEDQSSDTLLNFFTRLRSSSYSNGSDFGNYNNSLSGRGHTKRISVDTKSASAGEGTNDHENEFPTSQGNSGGRKRKSKEIAAVESPKKKDLKVSNNDTSAGGAALLCTFYPGESLPSKTDLIAVFSKFGVLNELETEMLTDSNVARVVFFNSSDAEEAYNISEEDNPFHSSIISYRIRYLSAPSSASKNDGPSLSFIRQSLEITNSVLEKSWDKLSARAKANLEHDVKELLEKVNSTAESSSSKFS</sequence>
<dbReference type="Gene3D" id="2.30.30.140">
    <property type="match status" value="1"/>
</dbReference>
<feature type="compositionally biased region" description="Basic residues" evidence="1">
    <location>
        <begin position="553"/>
        <end position="562"/>
    </location>
</feature>
<dbReference type="InterPro" id="IPR000313">
    <property type="entry name" value="PWWP_dom"/>
</dbReference>
<comment type="caution">
    <text evidence="3">The sequence shown here is derived from an EMBL/GenBank/DDBJ whole genome shotgun (WGS) entry which is preliminary data.</text>
</comment>
<reference evidence="3 4" key="1">
    <citation type="journal article" date="2020" name="IScience">
        <title>Genome Sequencing of the Endangered Kingdonia uniflora (Circaeasteraceae, Ranunculales) Reveals Potential Mechanisms of Evolutionary Specialization.</title>
        <authorList>
            <person name="Sun Y."/>
            <person name="Deng T."/>
            <person name="Zhang A."/>
            <person name="Moore M.J."/>
            <person name="Landis J.B."/>
            <person name="Lin N."/>
            <person name="Zhang H."/>
            <person name="Zhang X."/>
            <person name="Huang J."/>
            <person name="Zhang X."/>
            <person name="Sun H."/>
            <person name="Wang H."/>
        </authorList>
    </citation>
    <scope>NUCLEOTIDE SEQUENCE [LARGE SCALE GENOMIC DNA]</scope>
    <source>
        <strain evidence="3">TB1705</strain>
        <tissue evidence="3">Leaf</tissue>
    </source>
</reference>
<feature type="compositionally biased region" description="Acidic residues" evidence="1">
    <location>
        <begin position="217"/>
        <end position="245"/>
    </location>
</feature>
<dbReference type="SMART" id="SM00293">
    <property type="entry name" value="PWWP"/>
    <property type="match status" value="1"/>
</dbReference>
<dbReference type="InterPro" id="IPR053063">
    <property type="entry name" value="PWWP_domain_containing_PDP"/>
</dbReference>
<dbReference type="PANTHER" id="PTHR42851">
    <property type="entry name" value="ALDOLASE-RELATED"/>
    <property type="match status" value="1"/>
</dbReference>
<evidence type="ECO:0000313" key="3">
    <source>
        <dbReference type="EMBL" id="KAF6157398.1"/>
    </source>
</evidence>
<feature type="domain" description="PWWP" evidence="2">
    <location>
        <begin position="253"/>
        <end position="314"/>
    </location>
</feature>
<accession>A0A7J7MRS5</accession>
<feature type="compositionally biased region" description="Basic and acidic residues" evidence="1">
    <location>
        <begin position="173"/>
        <end position="184"/>
    </location>
</feature>
<feature type="compositionally biased region" description="Basic and acidic residues" evidence="1">
    <location>
        <begin position="772"/>
        <end position="786"/>
    </location>
</feature>
<dbReference type="Pfam" id="PF00855">
    <property type="entry name" value="PWWP"/>
    <property type="match status" value="1"/>
</dbReference>
<evidence type="ECO:0000313" key="4">
    <source>
        <dbReference type="Proteomes" id="UP000541444"/>
    </source>
</evidence>
<dbReference type="CDD" id="cd05162">
    <property type="entry name" value="PWWP"/>
    <property type="match status" value="1"/>
</dbReference>
<gene>
    <name evidence="3" type="ORF">GIB67_004336</name>
</gene>
<dbReference type="AlphaFoldDB" id="A0A7J7MRS5"/>
<keyword evidence="4" id="KW-1185">Reference proteome</keyword>
<feature type="region of interest" description="Disordered" evidence="1">
    <location>
        <begin position="154"/>
        <end position="249"/>
    </location>
</feature>
<organism evidence="3 4">
    <name type="scientific">Kingdonia uniflora</name>
    <dbReference type="NCBI Taxonomy" id="39325"/>
    <lineage>
        <taxon>Eukaryota</taxon>
        <taxon>Viridiplantae</taxon>
        <taxon>Streptophyta</taxon>
        <taxon>Embryophyta</taxon>
        <taxon>Tracheophyta</taxon>
        <taxon>Spermatophyta</taxon>
        <taxon>Magnoliopsida</taxon>
        <taxon>Ranunculales</taxon>
        <taxon>Circaeasteraceae</taxon>
        <taxon>Kingdonia</taxon>
    </lineage>
</organism>
<dbReference type="SUPFAM" id="SSF63748">
    <property type="entry name" value="Tudor/PWWP/MBT"/>
    <property type="match status" value="1"/>
</dbReference>